<evidence type="ECO:0000313" key="3">
    <source>
        <dbReference type="WBParaSite" id="HNAJ_0000054601-mRNA-1"/>
    </source>
</evidence>
<dbReference type="AlphaFoldDB" id="A0A0R3T118"/>
<evidence type="ECO:0000313" key="1">
    <source>
        <dbReference type="EMBL" id="VDN96406.1"/>
    </source>
</evidence>
<sequence>MLGTISQSSAKVLPTTHADHLPLSTLEEISSIDESQLDDLKDPSKEELIQMTKLLARKIPARRSLDYLYGGVRYRKRGLM</sequence>
<reference evidence="3" key="1">
    <citation type="submission" date="2017-02" db="UniProtKB">
        <authorList>
            <consortium name="WormBaseParasite"/>
        </authorList>
    </citation>
    <scope>IDENTIFICATION</scope>
</reference>
<dbReference type="WBParaSite" id="HNAJ_0000054601-mRNA-1">
    <property type="protein sequence ID" value="HNAJ_0000054601-mRNA-1"/>
    <property type="gene ID" value="HNAJ_0000054601"/>
</dbReference>
<dbReference type="EMBL" id="UZAE01000157">
    <property type="protein sequence ID" value="VDN96406.1"/>
    <property type="molecule type" value="Genomic_DNA"/>
</dbReference>
<proteinExistence type="predicted"/>
<protein>
    <submittedName>
        <fullName evidence="3">FH2 domain-containing protein</fullName>
    </submittedName>
</protein>
<dbReference type="Proteomes" id="UP000278807">
    <property type="component" value="Unassembled WGS sequence"/>
</dbReference>
<organism evidence="3">
    <name type="scientific">Rodentolepis nana</name>
    <name type="common">Dwarf tapeworm</name>
    <name type="synonym">Hymenolepis nana</name>
    <dbReference type="NCBI Taxonomy" id="102285"/>
    <lineage>
        <taxon>Eukaryota</taxon>
        <taxon>Metazoa</taxon>
        <taxon>Spiralia</taxon>
        <taxon>Lophotrochozoa</taxon>
        <taxon>Platyhelminthes</taxon>
        <taxon>Cestoda</taxon>
        <taxon>Eucestoda</taxon>
        <taxon>Cyclophyllidea</taxon>
        <taxon>Hymenolepididae</taxon>
        <taxon>Rodentolepis</taxon>
    </lineage>
</organism>
<gene>
    <name evidence="1" type="ORF">HNAJ_LOCUS547</name>
</gene>
<reference evidence="1 2" key="2">
    <citation type="submission" date="2018-11" db="EMBL/GenBank/DDBJ databases">
        <authorList>
            <consortium name="Pathogen Informatics"/>
        </authorList>
    </citation>
    <scope>NUCLEOTIDE SEQUENCE [LARGE SCALE GENOMIC DNA]</scope>
</reference>
<evidence type="ECO:0000313" key="2">
    <source>
        <dbReference type="Proteomes" id="UP000278807"/>
    </source>
</evidence>
<accession>A0A0R3T118</accession>
<name>A0A0R3T118_RODNA</name>
<dbReference type="OrthoDB" id="6278724at2759"/>
<keyword evidence="2" id="KW-1185">Reference proteome</keyword>